<dbReference type="GO" id="GO:0005886">
    <property type="term" value="C:plasma membrane"/>
    <property type="evidence" value="ECO:0007669"/>
    <property type="project" value="InterPro"/>
</dbReference>
<dbReference type="AlphaFoldDB" id="A0A7R9KTS1"/>
<keyword evidence="4" id="KW-0677">Repeat</keyword>
<feature type="compositionally biased region" description="Basic residues" evidence="11">
    <location>
        <begin position="1195"/>
        <end position="1204"/>
    </location>
</feature>
<organism evidence="14">
    <name type="scientific">Medioppia subpectinata</name>
    <dbReference type="NCBI Taxonomy" id="1979941"/>
    <lineage>
        <taxon>Eukaryota</taxon>
        <taxon>Metazoa</taxon>
        <taxon>Ecdysozoa</taxon>
        <taxon>Arthropoda</taxon>
        <taxon>Chelicerata</taxon>
        <taxon>Arachnida</taxon>
        <taxon>Acari</taxon>
        <taxon>Acariformes</taxon>
        <taxon>Sarcoptiformes</taxon>
        <taxon>Oribatida</taxon>
        <taxon>Brachypylina</taxon>
        <taxon>Oppioidea</taxon>
        <taxon>Oppiidae</taxon>
        <taxon>Medioppia</taxon>
    </lineage>
</organism>
<feature type="non-terminal residue" evidence="14">
    <location>
        <position position="1269"/>
    </location>
</feature>
<evidence type="ECO:0000256" key="2">
    <source>
        <dbReference type="ARBA" id="ARBA00022692"/>
    </source>
</evidence>
<dbReference type="Pfam" id="PF00028">
    <property type="entry name" value="Cadherin"/>
    <property type="match status" value="2"/>
</dbReference>
<evidence type="ECO:0000259" key="13">
    <source>
        <dbReference type="PROSITE" id="PS50268"/>
    </source>
</evidence>
<feature type="compositionally biased region" description="Basic and acidic residues" evidence="11">
    <location>
        <begin position="849"/>
        <end position="864"/>
    </location>
</feature>
<dbReference type="InterPro" id="IPR015919">
    <property type="entry name" value="Cadherin-like_sf"/>
</dbReference>
<feature type="non-terminal residue" evidence="14">
    <location>
        <position position="1"/>
    </location>
</feature>
<dbReference type="InterPro" id="IPR020894">
    <property type="entry name" value="Cadherin_CS"/>
</dbReference>
<dbReference type="PRINTS" id="PR00205">
    <property type="entry name" value="CADHERIN"/>
</dbReference>
<dbReference type="SMART" id="SM00112">
    <property type="entry name" value="CA"/>
    <property type="match status" value="4"/>
</dbReference>
<dbReference type="Gene3D" id="2.60.40.60">
    <property type="entry name" value="Cadherins"/>
    <property type="match status" value="5"/>
</dbReference>
<keyword evidence="2 12" id="KW-0812">Transmembrane</keyword>
<feature type="compositionally biased region" description="Basic and acidic residues" evidence="11">
    <location>
        <begin position="1185"/>
        <end position="1194"/>
    </location>
</feature>
<evidence type="ECO:0000256" key="4">
    <source>
        <dbReference type="ARBA" id="ARBA00022737"/>
    </source>
</evidence>
<keyword evidence="9" id="KW-0325">Glycoprotein</keyword>
<feature type="transmembrane region" description="Helical" evidence="12">
    <location>
        <begin position="794"/>
        <end position="820"/>
    </location>
</feature>
<evidence type="ECO:0000256" key="9">
    <source>
        <dbReference type="ARBA" id="ARBA00023180"/>
    </source>
</evidence>
<evidence type="ECO:0000256" key="1">
    <source>
        <dbReference type="ARBA" id="ARBA00004479"/>
    </source>
</evidence>
<comment type="subcellular location">
    <subcellularLocation>
        <location evidence="1">Membrane</location>
        <topology evidence="1">Single-pass type I membrane protein</topology>
    </subcellularLocation>
</comment>
<feature type="domain" description="Cadherin" evidence="13">
    <location>
        <begin position="78"/>
        <end position="184"/>
    </location>
</feature>
<evidence type="ECO:0000313" key="15">
    <source>
        <dbReference type="Proteomes" id="UP000759131"/>
    </source>
</evidence>
<accession>A0A7R9KTS1</accession>
<dbReference type="PANTHER" id="PTHR24028:SF328">
    <property type="entry name" value="CADHERIN-3"/>
    <property type="match status" value="1"/>
</dbReference>
<evidence type="ECO:0000256" key="12">
    <source>
        <dbReference type="SAM" id="Phobius"/>
    </source>
</evidence>
<feature type="domain" description="Cadherin" evidence="13">
    <location>
        <begin position="185"/>
        <end position="329"/>
    </location>
</feature>
<keyword evidence="8 12" id="KW-0472">Membrane</keyword>
<dbReference type="GO" id="GO:0007156">
    <property type="term" value="P:homophilic cell adhesion via plasma membrane adhesion molecules"/>
    <property type="evidence" value="ECO:0007669"/>
    <property type="project" value="InterPro"/>
</dbReference>
<evidence type="ECO:0000256" key="10">
    <source>
        <dbReference type="PROSITE-ProRule" id="PRU00043"/>
    </source>
</evidence>
<dbReference type="FunFam" id="2.60.40.60:FF:000118">
    <property type="entry name" value="protocadherin Fat 4"/>
    <property type="match status" value="1"/>
</dbReference>
<name>A0A7R9KTS1_9ACAR</name>
<keyword evidence="3" id="KW-0732">Signal</keyword>
<evidence type="ECO:0000256" key="5">
    <source>
        <dbReference type="ARBA" id="ARBA00022837"/>
    </source>
</evidence>
<dbReference type="CDD" id="cd11304">
    <property type="entry name" value="Cadherin_repeat"/>
    <property type="match status" value="5"/>
</dbReference>
<feature type="compositionally biased region" description="Basic and acidic residues" evidence="11">
    <location>
        <begin position="1141"/>
        <end position="1150"/>
    </location>
</feature>
<dbReference type="PROSITE" id="PS50268">
    <property type="entry name" value="CADHERIN_2"/>
    <property type="match status" value="5"/>
</dbReference>
<keyword evidence="7 12" id="KW-1133">Transmembrane helix</keyword>
<dbReference type="OrthoDB" id="6510378at2759"/>
<feature type="region of interest" description="Disordered" evidence="11">
    <location>
        <begin position="842"/>
        <end position="872"/>
    </location>
</feature>
<dbReference type="PANTHER" id="PTHR24028">
    <property type="entry name" value="CADHERIN-87A"/>
    <property type="match status" value="1"/>
</dbReference>
<evidence type="ECO:0000256" key="3">
    <source>
        <dbReference type="ARBA" id="ARBA00022729"/>
    </source>
</evidence>
<keyword evidence="5 10" id="KW-0106">Calcium</keyword>
<keyword evidence="15" id="KW-1185">Reference proteome</keyword>
<keyword evidence="6" id="KW-0130">Cell adhesion</keyword>
<gene>
    <name evidence="14" type="ORF">OSB1V03_LOCUS8504</name>
</gene>
<feature type="domain" description="Cadherin" evidence="13">
    <location>
        <begin position="337"/>
        <end position="468"/>
    </location>
</feature>
<dbReference type="SUPFAM" id="SSF49313">
    <property type="entry name" value="Cadherin-like"/>
    <property type="match status" value="5"/>
</dbReference>
<dbReference type="EMBL" id="OC859923">
    <property type="protein sequence ID" value="CAD7628082.1"/>
    <property type="molecule type" value="Genomic_DNA"/>
</dbReference>
<feature type="domain" description="Cadherin" evidence="13">
    <location>
        <begin position="597"/>
        <end position="699"/>
    </location>
</feature>
<dbReference type="GO" id="GO:0005509">
    <property type="term" value="F:calcium ion binding"/>
    <property type="evidence" value="ECO:0007669"/>
    <property type="project" value="UniProtKB-UniRule"/>
</dbReference>
<dbReference type="EMBL" id="CAJPIZ010005348">
    <property type="protein sequence ID" value="CAG2108512.1"/>
    <property type="molecule type" value="Genomic_DNA"/>
</dbReference>
<evidence type="ECO:0000256" key="8">
    <source>
        <dbReference type="ARBA" id="ARBA00023136"/>
    </source>
</evidence>
<feature type="compositionally biased region" description="Basic and acidic residues" evidence="11">
    <location>
        <begin position="1205"/>
        <end position="1219"/>
    </location>
</feature>
<dbReference type="PROSITE" id="PS00232">
    <property type="entry name" value="CADHERIN_1"/>
    <property type="match status" value="1"/>
</dbReference>
<evidence type="ECO:0000256" key="7">
    <source>
        <dbReference type="ARBA" id="ARBA00022989"/>
    </source>
</evidence>
<reference evidence="14" key="1">
    <citation type="submission" date="2020-11" db="EMBL/GenBank/DDBJ databases">
        <authorList>
            <person name="Tran Van P."/>
        </authorList>
    </citation>
    <scope>NUCLEOTIDE SEQUENCE</scope>
</reference>
<feature type="compositionally biased region" description="Polar residues" evidence="11">
    <location>
        <begin position="1116"/>
        <end position="1126"/>
    </location>
</feature>
<dbReference type="InterPro" id="IPR050174">
    <property type="entry name" value="Protocadherin/Cadherin-CA"/>
</dbReference>
<dbReference type="InterPro" id="IPR002126">
    <property type="entry name" value="Cadherin-like_dom"/>
</dbReference>
<feature type="region of interest" description="Disordered" evidence="11">
    <location>
        <begin position="1116"/>
        <end position="1155"/>
    </location>
</feature>
<evidence type="ECO:0000313" key="14">
    <source>
        <dbReference type="EMBL" id="CAD7628082.1"/>
    </source>
</evidence>
<protein>
    <recommendedName>
        <fullName evidence="13">Cadherin domain-containing protein</fullName>
    </recommendedName>
</protein>
<feature type="region of interest" description="Disordered" evidence="11">
    <location>
        <begin position="1177"/>
        <end position="1222"/>
    </location>
</feature>
<sequence>IKGTDADNDIIEFGVRGDIVGNRLAADVYLKMPLTKPEYRITIYASDGKHDTEVESTIIVTESIPITESPFVLSDNIIKISESTNTNQTIATISVREKENSNLPVNFELRGSDKFSIKYIFGPGGTSNAEIYLLQKVDYERQNLYILSIVALNCWTNETHDTRNIAITDKVVVITDIQDTPPVFIDLPNVVKISENTKVGSIVLNVSAVDGDYGNQRNITYDIDPKSSLRSFFGIDETSGSVVLRRPIDDIKQEIGTKEPMILNVMAIEVVPEAQKRSERRVEPMILNVMAIEVVPEAQKRSDDTIPPMTSNQDISLVIVSTDNRRPQFKTEHMFGSIEENSQHMTPVLWQRSSNPQVMDNDPGINGTMDLTRSSNPQVMDNDPGINGTMDLTVNDPSDTFMIQPKRGINEIIFSIVVKDSTKLDYETNSDKQFTVKVTATDLSHNPLNSTIFCTIKLIDLNDNIPQFSQRIYEAVIPENAVPGTTVARIEATDADSGEYGHIRYTSINGPLSDDLQINAETGVITLKTNENIDREIISEYRVTVEARDESGRGNKNVTELHIKIGDINDKEPVFLQPRYDAVLNPDRYTFTQPLFVKAVDGDEVGTANSNVSYELIGGNYNDLFYINEISGEIRINSSRVNDIRPKLSSPALNQYQTIKFMPVFNLTIRAHDHGIPYRSTSVPVYIHNPDFLNRTVVFKIGEKEENVIKRKLAIERGMVDLSGAQVHIYQISQKDKQKDVTDIMAWMAYPSQSEVNLDQTPAILSQIMGKDFNSGETANKFMTTQIAGNDFRLLIWLLIILIAGTLVFLIIFLICWFCCCRDRYRRQKLDDSEKTTYLKTSTNGSVMRHKDNKSVNERYDKSNYHKRSNHSVQAWNEGVGDRIHLSSGYRPSSAPNNDQNHYMQSVRANSSQSYPDQYLAQNPSLYQRVYKLNRNQRTRVGPQYYDSYDEKDSKTDYRNGFLTHRPNNQPMRTFKGVDNMGYLRTTNEPYVIDDFNEHNAVVVNRSSRPTVHPLHPYNDNLVAFPKRTEILYIQSPTKGRSQEEVLRSISQNDVPYNEDQDFDSDVSQTGKEGDMRVRFASKSKQKHIYFNDQNMTIPEEVVVVPGMMPNSIAHNQPISGTSASYARNDDTSKSSQRVSVIDDQRREGLEASPYNDDSIHITSVKGVPVSIELKESKNGTNIETTKESTENTNKRHKKNRKKVLTKENSFETSEKSYDSDSGIGKTIANANIDLDMKNSDLMEKKSIFTIAYNDVKTRHLQSAESNFE</sequence>
<feature type="domain" description="Cadherin" evidence="13">
    <location>
        <begin position="469"/>
        <end position="575"/>
    </location>
</feature>
<proteinExistence type="predicted"/>
<evidence type="ECO:0000256" key="11">
    <source>
        <dbReference type="SAM" id="MobiDB-lite"/>
    </source>
</evidence>
<evidence type="ECO:0000256" key="6">
    <source>
        <dbReference type="ARBA" id="ARBA00022889"/>
    </source>
</evidence>
<dbReference type="Proteomes" id="UP000759131">
    <property type="component" value="Unassembled WGS sequence"/>
</dbReference>